<keyword evidence="2" id="KW-1185">Reference proteome</keyword>
<evidence type="ECO:0008006" key="3">
    <source>
        <dbReference type="Google" id="ProtNLM"/>
    </source>
</evidence>
<dbReference type="EMBL" id="BMXE01000004">
    <property type="protein sequence ID" value="GHB34048.1"/>
    <property type="molecule type" value="Genomic_DNA"/>
</dbReference>
<dbReference type="RefSeq" id="WP_189437027.1">
    <property type="nucleotide sequence ID" value="NZ_BMXE01000004.1"/>
</dbReference>
<evidence type="ECO:0000313" key="2">
    <source>
        <dbReference type="Proteomes" id="UP000637980"/>
    </source>
</evidence>
<dbReference type="InterPro" id="IPR011231">
    <property type="entry name" value="Phage_VT1-Sakai_H0018"/>
</dbReference>
<dbReference type="Pfam" id="PF09956">
    <property type="entry name" value="Phage_cement_2"/>
    <property type="match status" value="1"/>
</dbReference>
<gene>
    <name evidence="1" type="ORF">GCM10007094_23840</name>
</gene>
<reference evidence="2" key="1">
    <citation type="journal article" date="2019" name="Int. J. Syst. Evol. Microbiol.">
        <title>The Global Catalogue of Microorganisms (GCM) 10K type strain sequencing project: providing services to taxonomists for standard genome sequencing and annotation.</title>
        <authorList>
            <consortium name="The Broad Institute Genomics Platform"/>
            <consortium name="The Broad Institute Genome Sequencing Center for Infectious Disease"/>
            <person name="Wu L."/>
            <person name="Ma J."/>
        </authorList>
    </citation>
    <scope>NUCLEOTIDE SEQUENCE [LARGE SCALE GENOMIC DNA]</scope>
    <source>
        <strain evidence="2">KCTC 12861</strain>
    </source>
</reference>
<protein>
    <recommendedName>
        <fullName evidence="3">DUF2190 family protein</fullName>
    </recommendedName>
</protein>
<accession>A0ABQ3ECX5</accession>
<dbReference type="Proteomes" id="UP000637980">
    <property type="component" value="Unassembled WGS sequence"/>
</dbReference>
<evidence type="ECO:0000313" key="1">
    <source>
        <dbReference type="EMBL" id="GHB34048.1"/>
    </source>
</evidence>
<comment type="caution">
    <text evidence="1">The sequence shown here is derived from an EMBL/GenBank/DDBJ whole genome shotgun (WGS) entry which is preliminary data.</text>
</comment>
<organism evidence="1 2">
    <name type="scientific">Pseudovibrio japonicus</name>
    <dbReference type="NCBI Taxonomy" id="366534"/>
    <lineage>
        <taxon>Bacteria</taxon>
        <taxon>Pseudomonadati</taxon>
        <taxon>Pseudomonadota</taxon>
        <taxon>Alphaproteobacteria</taxon>
        <taxon>Hyphomicrobiales</taxon>
        <taxon>Stappiaceae</taxon>
        <taxon>Pseudovibrio</taxon>
    </lineage>
</organism>
<name>A0ABQ3ECX5_9HYPH</name>
<sequence length="112" mass="11855">MAQNYVKSGERVTVVAGPGGAQSGKFYVVGAMSGIAQTSAAEGEEYELDTTGSVYEYGKTTAQAWVQGTKLYYDDDTDTMTTTDTDNTYAGVAEQPAAVDAAIGRIMLLRSF</sequence>
<proteinExistence type="predicted"/>